<evidence type="ECO:0000256" key="5">
    <source>
        <dbReference type="ARBA" id="ARBA00023242"/>
    </source>
</evidence>
<evidence type="ECO:0000313" key="8">
    <source>
        <dbReference type="Proteomes" id="UP001201262"/>
    </source>
</evidence>
<dbReference type="GO" id="GO:0045944">
    <property type="term" value="P:positive regulation of transcription by RNA polymerase II"/>
    <property type="evidence" value="ECO:0007669"/>
    <property type="project" value="TreeGrafter"/>
</dbReference>
<name>A0AAD4KNB6_9EURO</name>
<keyword evidence="2" id="KW-0805">Transcription regulation</keyword>
<dbReference type="PANTHER" id="PTHR37534">
    <property type="entry name" value="TRANSCRIPTIONAL ACTIVATOR PROTEIN UGA3"/>
    <property type="match status" value="1"/>
</dbReference>
<evidence type="ECO:0000256" key="2">
    <source>
        <dbReference type="ARBA" id="ARBA00023015"/>
    </source>
</evidence>
<evidence type="ECO:0000259" key="6">
    <source>
        <dbReference type="PROSITE" id="PS50048"/>
    </source>
</evidence>
<organism evidence="7 8">
    <name type="scientific">Talaromyces proteolyticus</name>
    <dbReference type="NCBI Taxonomy" id="1131652"/>
    <lineage>
        <taxon>Eukaryota</taxon>
        <taxon>Fungi</taxon>
        <taxon>Dikarya</taxon>
        <taxon>Ascomycota</taxon>
        <taxon>Pezizomycotina</taxon>
        <taxon>Eurotiomycetes</taxon>
        <taxon>Eurotiomycetidae</taxon>
        <taxon>Eurotiales</taxon>
        <taxon>Trichocomaceae</taxon>
        <taxon>Talaromyces</taxon>
        <taxon>Talaromyces sect. Bacilispori</taxon>
    </lineage>
</organism>
<dbReference type="InterPro" id="IPR001138">
    <property type="entry name" value="Zn2Cys6_DnaBD"/>
</dbReference>
<dbReference type="GO" id="GO:0005634">
    <property type="term" value="C:nucleus"/>
    <property type="evidence" value="ECO:0007669"/>
    <property type="project" value="UniProtKB-SubCell"/>
</dbReference>
<dbReference type="CDD" id="cd00067">
    <property type="entry name" value="GAL4"/>
    <property type="match status" value="1"/>
</dbReference>
<dbReference type="SUPFAM" id="SSF57701">
    <property type="entry name" value="Zn2/Cys6 DNA-binding domain"/>
    <property type="match status" value="1"/>
</dbReference>
<accession>A0AAD4KNB6</accession>
<dbReference type="GO" id="GO:0000976">
    <property type="term" value="F:transcription cis-regulatory region binding"/>
    <property type="evidence" value="ECO:0007669"/>
    <property type="project" value="TreeGrafter"/>
</dbReference>
<comment type="caution">
    <text evidence="7">The sequence shown here is derived from an EMBL/GenBank/DDBJ whole genome shotgun (WGS) entry which is preliminary data.</text>
</comment>
<evidence type="ECO:0000313" key="7">
    <source>
        <dbReference type="EMBL" id="KAH8693055.1"/>
    </source>
</evidence>
<keyword evidence="8" id="KW-1185">Reference proteome</keyword>
<dbReference type="AlphaFoldDB" id="A0AAD4KNB6"/>
<dbReference type="EMBL" id="JAJTJA010000010">
    <property type="protein sequence ID" value="KAH8693055.1"/>
    <property type="molecule type" value="Genomic_DNA"/>
</dbReference>
<dbReference type="Pfam" id="PF11951">
    <property type="entry name" value="Fungal_trans_2"/>
    <property type="match status" value="1"/>
</dbReference>
<reference evidence="7" key="1">
    <citation type="submission" date="2021-12" db="EMBL/GenBank/DDBJ databases">
        <title>Convergent genome expansion in fungi linked to evolution of root-endophyte symbiosis.</title>
        <authorList>
            <consortium name="DOE Joint Genome Institute"/>
            <person name="Ke Y.-H."/>
            <person name="Bonito G."/>
            <person name="Liao H.-L."/>
            <person name="Looney B."/>
            <person name="Rojas-Flechas A."/>
            <person name="Nash J."/>
            <person name="Hameed K."/>
            <person name="Schadt C."/>
            <person name="Martin F."/>
            <person name="Crous P.W."/>
            <person name="Miettinen O."/>
            <person name="Magnuson J.K."/>
            <person name="Labbe J."/>
            <person name="Jacobson D."/>
            <person name="Doktycz M.J."/>
            <person name="Veneault-Fourrey C."/>
            <person name="Kuo A."/>
            <person name="Mondo S."/>
            <person name="Calhoun S."/>
            <person name="Riley R."/>
            <person name="Ohm R."/>
            <person name="LaButti K."/>
            <person name="Andreopoulos B."/>
            <person name="Pangilinan J."/>
            <person name="Nolan M."/>
            <person name="Tritt A."/>
            <person name="Clum A."/>
            <person name="Lipzen A."/>
            <person name="Daum C."/>
            <person name="Barry K."/>
            <person name="Grigoriev I.V."/>
            <person name="Vilgalys R."/>
        </authorList>
    </citation>
    <scope>NUCLEOTIDE SEQUENCE</scope>
    <source>
        <strain evidence="7">PMI_201</strain>
    </source>
</reference>
<dbReference type="InterPro" id="IPR021858">
    <property type="entry name" value="Fun_TF"/>
</dbReference>
<gene>
    <name evidence="7" type="ORF">BGW36DRAFT_33301</name>
</gene>
<dbReference type="GO" id="GO:0008270">
    <property type="term" value="F:zinc ion binding"/>
    <property type="evidence" value="ECO:0007669"/>
    <property type="project" value="InterPro"/>
</dbReference>
<evidence type="ECO:0000256" key="4">
    <source>
        <dbReference type="ARBA" id="ARBA00023163"/>
    </source>
</evidence>
<keyword evidence="3" id="KW-0238">DNA-binding</keyword>
<dbReference type="Proteomes" id="UP001201262">
    <property type="component" value="Unassembled WGS sequence"/>
</dbReference>
<keyword evidence="4" id="KW-0804">Transcription</keyword>
<comment type="subcellular location">
    <subcellularLocation>
        <location evidence="1">Nucleus</location>
    </subcellularLocation>
</comment>
<dbReference type="GeneID" id="70243158"/>
<evidence type="ECO:0000256" key="3">
    <source>
        <dbReference type="ARBA" id="ARBA00023125"/>
    </source>
</evidence>
<dbReference type="SMART" id="SM00066">
    <property type="entry name" value="GAL4"/>
    <property type="match status" value="1"/>
</dbReference>
<dbReference type="GO" id="GO:0000981">
    <property type="term" value="F:DNA-binding transcription factor activity, RNA polymerase II-specific"/>
    <property type="evidence" value="ECO:0007669"/>
    <property type="project" value="InterPro"/>
</dbReference>
<keyword evidence="5" id="KW-0539">Nucleus</keyword>
<dbReference type="InterPro" id="IPR036864">
    <property type="entry name" value="Zn2-C6_fun-type_DNA-bd_sf"/>
</dbReference>
<dbReference type="Gene3D" id="4.10.240.10">
    <property type="entry name" value="Zn(2)-C6 fungal-type DNA-binding domain"/>
    <property type="match status" value="1"/>
</dbReference>
<dbReference type="PROSITE" id="PS50048">
    <property type="entry name" value="ZN2_CY6_FUNGAL_2"/>
    <property type="match status" value="1"/>
</dbReference>
<evidence type="ECO:0000256" key="1">
    <source>
        <dbReference type="ARBA" id="ARBA00004123"/>
    </source>
</evidence>
<protein>
    <submittedName>
        <fullName evidence="7">Fungal-specific transcription factor domain-containing protein</fullName>
    </submittedName>
</protein>
<dbReference type="RefSeq" id="XP_046068928.1">
    <property type="nucleotide sequence ID" value="XM_046212871.1"/>
</dbReference>
<proteinExistence type="predicted"/>
<sequence length="654" mass="74420">MQKNRDVRLRRAPHGKSIKSFNGCWTCRRRSVRCDEHKPQCFRCMNTNRECEGFEIRLTWLTITPEKLCQRQAASHWGSRDLFSRRDNDSDDSNPSRSKRRHIPALTVFNMDLPSYNEIELDTILHEVQLNSEQLNNQGCPLQHGPFGVFRLKPESPSIAAHPHSISSALSEIGAAVPAASRIYDSDHPQFRDEVISPAECVTADDVGVFHDALSHRNLNYLSPLSNSSTGPAGTDYLAPDQTIIPWGPASVVSTEEPDINSPLKLRELFHHWRRYLVRLMIPFATENPYITIITPMVESMDLDRMGPANSAVFWSIMTASAFSKARMVQDGHEYIKLGESYYAKTLNFLSICFSNQDVHQGLTVLAALTMSTLIDVFRPLPNSRENWQLHLQAGRLWIKSRDLEIPSQDPNASILIELILLLEVLGFSGKRPLTPSLREPFLSLKYCTIDRFRLRVPVLHDSYHLERMFGLPLNVFESIIWTNLLVQKSAGASQEEIEALGFQITSANPAFFHHPPSDAPDAYARNCIRNLFYHACEIYFERQVLHTPVTDVQWIVTAAFPYIQGLLSHDHELQGPCLSWPIFIIAAEAIDPEVCKTAIAFFDLDWPRRIGNYSAAKQVLLEVERRRKDLNSVDVALHWTRVMDEMGLDILLV</sequence>
<dbReference type="Pfam" id="PF00172">
    <property type="entry name" value="Zn_clus"/>
    <property type="match status" value="1"/>
</dbReference>
<dbReference type="PANTHER" id="PTHR37534:SF49">
    <property type="entry name" value="LYSINE BIOSYNTHESIS REGULATORY PROTEIN LYS14"/>
    <property type="match status" value="1"/>
</dbReference>
<feature type="domain" description="Zn(2)-C6 fungal-type" evidence="6">
    <location>
        <begin position="23"/>
        <end position="51"/>
    </location>
</feature>